<dbReference type="RefSeq" id="XP_028491221.1">
    <property type="nucleotide sequence ID" value="XM_028636614.1"/>
</dbReference>
<reference evidence="7 8" key="1">
    <citation type="submission" date="2018-10" db="EMBL/GenBank/DDBJ databases">
        <title>Genome sequence of Verticillium nonalfalfae VnAa140.</title>
        <authorList>
            <person name="Stajich J.E."/>
            <person name="Kasson M.T."/>
        </authorList>
    </citation>
    <scope>NUCLEOTIDE SEQUENCE [LARGE SCALE GENOMIC DNA]</scope>
    <source>
        <strain evidence="7 8">VnAa140</strain>
    </source>
</reference>
<comment type="subunit">
    <text evidence="6">Component of the RIX1 complex, composed of IPI1, RIX1/IPI2 and IPI3 in a 1:2:2 stoichiometry. The complex interacts (via RIX1) with MDN1 (via its hexameric AAA ATPase ring) and the pre-60S ribosome particles.</text>
</comment>
<dbReference type="GO" id="GO:0006261">
    <property type="term" value="P:DNA-templated DNA replication"/>
    <property type="evidence" value="ECO:0007669"/>
    <property type="project" value="TreeGrafter"/>
</dbReference>
<dbReference type="GO" id="GO:0120330">
    <property type="term" value="C:rixosome complex"/>
    <property type="evidence" value="ECO:0007669"/>
    <property type="project" value="UniProtKB-UniRule"/>
</dbReference>
<dbReference type="Gene3D" id="2.130.10.10">
    <property type="entry name" value="YVTN repeat-like/Quinoprotein amine dehydrogenase"/>
    <property type="match status" value="2"/>
</dbReference>
<accession>A0A3M9XXT6</accession>
<keyword evidence="4" id="KW-0677">Repeat</keyword>
<evidence type="ECO:0000313" key="7">
    <source>
        <dbReference type="EMBL" id="RNJ53063.1"/>
    </source>
</evidence>
<dbReference type="Proteomes" id="UP000267145">
    <property type="component" value="Unassembled WGS sequence"/>
</dbReference>
<evidence type="ECO:0000256" key="1">
    <source>
        <dbReference type="ARBA" id="ARBA00002355"/>
    </source>
</evidence>
<evidence type="ECO:0000256" key="6">
    <source>
        <dbReference type="RuleBase" id="RU369067"/>
    </source>
</evidence>
<dbReference type="GO" id="GO:0005656">
    <property type="term" value="C:nuclear pre-replicative complex"/>
    <property type="evidence" value="ECO:0007669"/>
    <property type="project" value="TreeGrafter"/>
</dbReference>
<sequence length="468" mass="50073">MKQTSRLGLDLISSPNTLRDIYSDQRIPVMLSEEFFSAVCGPPIAANTAISKDVGIHCHTLTPSYAVKSNYKKSAAPTNCLAISPSHVFAAQNEKSQIHVYSKARGTQEVTVTLGERIRSLTLIGDVLAVGTVDGSLMLWETCTGRLVTTPPCHVQPVTCVAATSHHVVTASEDSNIHVWTLSRLLELNATTELEPDLTLSNHRGAITSLVVSQSVNPETSLCVSASKDKTCIIWNYQTGEPLRTLLFPSVPLCVALDPCSRAVLVSCEDGSLYLVELFGAKPLVGQHSAEVSSTAVQVTSPLGVADAECGPASCLAISHDGTAVLTGHTKGKILQWQLTDNGHPTELTDLNASVTNLVFPPLTQATQTTRPVTVIKPSLAERQYTFTAQLEADLAPPSRFQNMLNSAGFPDDVLEKAILSFTELPATQSGNSAEAQTQIDELKEIIEGQKALHKATLQKLADAKSSK</sequence>
<protein>
    <recommendedName>
        <fullName evidence="6">Pre-rRNA-processing protein IPI3</fullName>
    </recommendedName>
</protein>
<dbReference type="GO" id="GO:0006364">
    <property type="term" value="P:rRNA processing"/>
    <property type="evidence" value="ECO:0007669"/>
    <property type="project" value="UniProtKB-UniRule"/>
</dbReference>
<organism evidence="7 8">
    <name type="scientific">Verticillium nonalfalfae</name>
    <dbReference type="NCBI Taxonomy" id="1051616"/>
    <lineage>
        <taxon>Eukaryota</taxon>
        <taxon>Fungi</taxon>
        <taxon>Dikarya</taxon>
        <taxon>Ascomycota</taxon>
        <taxon>Pezizomycotina</taxon>
        <taxon>Sordariomycetes</taxon>
        <taxon>Hypocreomycetidae</taxon>
        <taxon>Glomerellales</taxon>
        <taxon>Plectosphaerellaceae</taxon>
        <taxon>Verticillium</taxon>
    </lineage>
</organism>
<keyword evidence="6" id="KW-0539">Nucleus</keyword>
<dbReference type="PROSITE" id="PS50082">
    <property type="entry name" value="WD_REPEATS_2"/>
    <property type="match status" value="1"/>
</dbReference>
<name>A0A3M9XXT6_9PEZI</name>
<dbReference type="PANTHER" id="PTHR18763">
    <property type="entry name" value="WD-REPEAT PROTEIN 18"/>
    <property type="match status" value="1"/>
</dbReference>
<dbReference type="SUPFAM" id="SSF50978">
    <property type="entry name" value="WD40 repeat-like"/>
    <property type="match status" value="1"/>
</dbReference>
<evidence type="ECO:0000256" key="4">
    <source>
        <dbReference type="ARBA" id="ARBA00022737"/>
    </source>
</evidence>
<comment type="caution">
    <text evidence="7">The sequence shown here is derived from an EMBL/GenBank/DDBJ whole genome shotgun (WGS) entry which is preliminary data.</text>
</comment>
<dbReference type="InterPro" id="IPR015943">
    <property type="entry name" value="WD40/YVTN_repeat-like_dom_sf"/>
</dbReference>
<dbReference type="AlphaFoldDB" id="A0A3M9XXT6"/>
<proteinExistence type="inferred from homology"/>
<dbReference type="FunFam" id="2.130.10.10:FF:000929">
    <property type="entry name" value="Ribosomal assembly complex component Ipi3"/>
    <property type="match status" value="1"/>
</dbReference>
<dbReference type="InterPro" id="IPR045227">
    <property type="entry name" value="WDR18/Ipi3/RID3"/>
</dbReference>
<feature type="repeat" description="WD" evidence="5">
    <location>
        <begin position="200"/>
        <end position="245"/>
    </location>
</feature>
<evidence type="ECO:0000256" key="2">
    <source>
        <dbReference type="ARBA" id="ARBA00010143"/>
    </source>
</evidence>
<keyword evidence="3 5" id="KW-0853">WD repeat</keyword>
<dbReference type="Pfam" id="PF00400">
    <property type="entry name" value="WD40"/>
    <property type="match status" value="2"/>
</dbReference>
<dbReference type="EMBL" id="RBVV01000159">
    <property type="protein sequence ID" value="RNJ53063.1"/>
    <property type="molecule type" value="Genomic_DNA"/>
</dbReference>
<dbReference type="InterPro" id="IPR036322">
    <property type="entry name" value="WD40_repeat_dom_sf"/>
</dbReference>
<keyword evidence="6" id="KW-0698">rRNA processing</keyword>
<dbReference type="PANTHER" id="PTHR18763:SF0">
    <property type="entry name" value="WD REPEAT-CONTAINING PROTEIN 18"/>
    <property type="match status" value="1"/>
</dbReference>
<comment type="function">
    <text evidence="1 6">Component of the RIX1 complex required for processing of ITS2 sequences from 35S pre-rRNA.</text>
</comment>
<keyword evidence="8" id="KW-1185">Reference proteome</keyword>
<evidence type="ECO:0000256" key="3">
    <source>
        <dbReference type="ARBA" id="ARBA00022574"/>
    </source>
</evidence>
<dbReference type="SMART" id="SM00320">
    <property type="entry name" value="WD40"/>
    <property type="match status" value="6"/>
</dbReference>
<evidence type="ECO:0000256" key="5">
    <source>
        <dbReference type="PROSITE-ProRule" id="PRU00221"/>
    </source>
</evidence>
<comment type="similarity">
    <text evidence="2 6">Belongs to the WD repeat IPI3/WDR18 family.</text>
</comment>
<dbReference type="STRING" id="1051616.A0A3M9XXT6"/>
<gene>
    <name evidence="7" type="ORF">D7B24_002405</name>
</gene>
<evidence type="ECO:0000313" key="8">
    <source>
        <dbReference type="Proteomes" id="UP000267145"/>
    </source>
</evidence>
<dbReference type="GeneID" id="39606094"/>
<dbReference type="InterPro" id="IPR001680">
    <property type="entry name" value="WD40_rpt"/>
</dbReference>
<comment type="subcellular location">
    <subcellularLocation>
        <location evidence="6">Nucleus</location>
    </subcellularLocation>
</comment>